<proteinExistence type="predicted"/>
<evidence type="ECO:0000313" key="4">
    <source>
        <dbReference type="RefSeq" id="XP_031558670.1"/>
    </source>
</evidence>
<keyword evidence="3" id="KW-1185">Reference proteome</keyword>
<gene>
    <name evidence="4" type="primary">LOC116295093</name>
</gene>
<evidence type="ECO:0000256" key="2">
    <source>
        <dbReference type="SAM" id="MobiDB-lite"/>
    </source>
</evidence>
<feature type="compositionally biased region" description="Low complexity" evidence="2">
    <location>
        <begin position="190"/>
        <end position="204"/>
    </location>
</feature>
<dbReference type="Proteomes" id="UP000515163">
    <property type="component" value="Unplaced"/>
</dbReference>
<dbReference type="InParanoid" id="A0A6P8I1B7"/>
<feature type="compositionally biased region" description="Acidic residues" evidence="2">
    <location>
        <begin position="210"/>
        <end position="220"/>
    </location>
</feature>
<dbReference type="OrthoDB" id="10320263at2759"/>
<dbReference type="RefSeq" id="XP_031558670.1">
    <property type="nucleotide sequence ID" value="XM_031702810.1"/>
</dbReference>
<reference evidence="4" key="1">
    <citation type="submission" date="2025-08" db="UniProtKB">
        <authorList>
            <consortium name="RefSeq"/>
        </authorList>
    </citation>
    <scope>IDENTIFICATION</scope>
    <source>
        <tissue evidence="4">Tentacle</tissue>
    </source>
</reference>
<feature type="region of interest" description="Disordered" evidence="2">
    <location>
        <begin position="190"/>
        <end position="243"/>
    </location>
</feature>
<keyword evidence="1" id="KW-0175">Coiled coil</keyword>
<accession>A0A6P8I1B7</accession>
<protein>
    <submittedName>
        <fullName evidence="4">Uncharacterized protein LOC116295093 isoform X1</fullName>
    </submittedName>
</protein>
<dbReference type="AlphaFoldDB" id="A0A6P8I1B7"/>
<dbReference type="KEGG" id="aten:116295093"/>
<evidence type="ECO:0000256" key="1">
    <source>
        <dbReference type="SAM" id="Coils"/>
    </source>
</evidence>
<dbReference type="GeneID" id="116295093"/>
<organism evidence="3 4">
    <name type="scientific">Actinia tenebrosa</name>
    <name type="common">Australian red waratah sea anemone</name>
    <dbReference type="NCBI Taxonomy" id="6105"/>
    <lineage>
        <taxon>Eukaryota</taxon>
        <taxon>Metazoa</taxon>
        <taxon>Cnidaria</taxon>
        <taxon>Anthozoa</taxon>
        <taxon>Hexacorallia</taxon>
        <taxon>Actiniaria</taxon>
        <taxon>Actiniidae</taxon>
        <taxon>Actinia</taxon>
    </lineage>
</organism>
<evidence type="ECO:0000313" key="3">
    <source>
        <dbReference type="Proteomes" id="UP000515163"/>
    </source>
</evidence>
<name>A0A6P8I1B7_ACTTE</name>
<sequence length="243" mass="27514">MTVRYGVGVTSAHGGSGTNGPLPVAYTYRPIPHNRTDLHIDNNQCELTNTRRSQQVSTVSKNKANLSSFWQYRNITMASANYLSVPMRASRRSSISSTSEDRRAPNFDALRHDVEDIKETIRRLYRQLDSYDEKRLQLNEGLESLKRANKDYELKVRDLLDVFKNPPATINFSSYSSKASNRLGSGLLQSYGSNQSSRSSSRSGTNAAVFDDDYEEDSYYDDYPNERNFTKSVENIDDDSSEA</sequence>
<feature type="coiled-coil region" evidence="1">
    <location>
        <begin position="107"/>
        <end position="162"/>
    </location>
</feature>